<reference evidence="6" key="1">
    <citation type="submission" date="2023-08" db="EMBL/GenBank/DDBJ databases">
        <authorList>
            <person name="Audoor S."/>
            <person name="Bilcke G."/>
        </authorList>
    </citation>
    <scope>NUCLEOTIDE SEQUENCE</scope>
</reference>
<evidence type="ECO:0000313" key="7">
    <source>
        <dbReference type="Proteomes" id="UP001295423"/>
    </source>
</evidence>
<organism evidence="6 7">
    <name type="scientific">Cylindrotheca closterium</name>
    <dbReference type="NCBI Taxonomy" id="2856"/>
    <lineage>
        <taxon>Eukaryota</taxon>
        <taxon>Sar</taxon>
        <taxon>Stramenopiles</taxon>
        <taxon>Ochrophyta</taxon>
        <taxon>Bacillariophyta</taxon>
        <taxon>Bacillariophyceae</taxon>
        <taxon>Bacillariophycidae</taxon>
        <taxon>Bacillariales</taxon>
        <taxon>Bacillariaceae</taxon>
        <taxon>Cylindrotheca</taxon>
    </lineage>
</organism>
<dbReference type="GO" id="GO:0003700">
    <property type="term" value="F:DNA-binding transcription factor activity"/>
    <property type="evidence" value="ECO:0007669"/>
    <property type="project" value="InterPro"/>
</dbReference>
<proteinExistence type="inferred from homology"/>
<evidence type="ECO:0000256" key="3">
    <source>
        <dbReference type="ARBA" id="ARBA00023242"/>
    </source>
</evidence>
<keyword evidence="3" id="KW-0539">Nucleus</keyword>
<evidence type="ECO:0000256" key="4">
    <source>
        <dbReference type="RuleBase" id="RU004020"/>
    </source>
</evidence>
<gene>
    <name evidence="6" type="ORF">CYCCA115_LOCUS18421</name>
</gene>
<dbReference type="PRINTS" id="PR00056">
    <property type="entry name" value="HSFDOMAIN"/>
</dbReference>
<dbReference type="Pfam" id="PF00447">
    <property type="entry name" value="HSF_DNA-bind"/>
    <property type="match status" value="1"/>
</dbReference>
<name>A0AAD2JKY0_9STRA</name>
<sequence>MMKTNNRPCFPQRLFLLLKLVEEKGLDHVVSWVNDGSAFKVHDLKEFQDVLLPKYFSTKKYASFTRQLCAYGFSCLRTGRQTGIYSHPGFHRSDPAGSFQIRRESAKKTAKSHVSRPSVETPMLTKHQGIMKAGVPNVQAGIPQSTAKTFEFPAVFGSNGRYTSADHTNQLSHLHNLLCAPKTATSISQPTVNQTAQAPAIPHARKISQYSLPVLDSSDDSQSDNGGYRTGVSMDDLEPIPVFNWENALLPQKREFSASLNGFSSMFSNNNNKSNYVEPTDEELLAGMYEPQSISTVSTPI</sequence>
<evidence type="ECO:0000259" key="5">
    <source>
        <dbReference type="SMART" id="SM00415"/>
    </source>
</evidence>
<dbReference type="GO" id="GO:0005634">
    <property type="term" value="C:nucleus"/>
    <property type="evidence" value="ECO:0007669"/>
    <property type="project" value="UniProtKB-SubCell"/>
</dbReference>
<feature type="domain" description="HSF-type DNA-binding" evidence="5">
    <location>
        <begin position="6"/>
        <end position="104"/>
    </location>
</feature>
<comment type="caution">
    <text evidence="6">The sequence shown here is derived from an EMBL/GenBank/DDBJ whole genome shotgun (WGS) entry which is preliminary data.</text>
</comment>
<dbReference type="PANTHER" id="PTHR10015:SF427">
    <property type="entry name" value="HEAT SHOCK FACTOR PROTEIN"/>
    <property type="match status" value="1"/>
</dbReference>
<keyword evidence="2" id="KW-0238">DNA-binding</keyword>
<dbReference type="GO" id="GO:0043565">
    <property type="term" value="F:sequence-specific DNA binding"/>
    <property type="evidence" value="ECO:0007669"/>
    <property type="project" value="InterPro"/>
</dbReference>
<evidence type="ECO:0000256" key="1">
    <source>
        <dbReference type="ARBA" id="ARBA00004123"/>
    </source>
</evidence>
<keyword evidence="7" id="KW-1185">Reference proteome</keyword>
<dbReference type="SUPFAM" id="SSF46785">
    <property type="entry name" value="Winged helix' DNA-binding domain"/>
    <property type="match status" value="1"/>
</dbReference>
<dbReference type="InterPro" id="IPR000232">
    <property type="entry name" value="HSF_DNA-bd"/>
</dbReference>
<dbReference type="Gene3D" id="1.10.10.10">
    <property type="entry name" value="Winged helix-like DNA-binding domain superfamily/Winged helix DNA-binding domain"/>
    <property type="match status" value="1"/>
</dbReference>
<accession>A0AAD2JKY0</accession>
<dbReference type="InterPro" id="IPR036388">
    <property type="entry name" value="WH-like_DNA-bd_sf"/>
</dbReference>
<evidence type="ECO:0000256" key="2">
    <source>
        <dbReference type="ARBA" id="ARBA00023125"/>
    </source>
</evidence>
<dbReference type="AlphaFoldDB" id="A0AAD2JKY0"/>
<evidence type="ECO:0000313" key="6">
    <source>
        <dbReference type="EMBL" id="CAJ1960004.1"/>
    </source>
</evidence>
<dbReference type="InterPro" id="IPR036390">
    <property type="entry name" value="WH_DNA-bd_sf"/>
</dbReference>
<comment type="subcellular location">
    <subcellularLocation>
        <location evidence="1">Nucleus</location>
    </subcellularLocation>
</comment>
<dbReference type="SMART" id="SM00415">
    <property type="entry name" value="HSF"/>
    <property type="match status" value="1"/>
</dbReference>
<dbReference type="Proteomes" id="UP001295423">
    <property type="component" value="Unassembled WGS sequence"/>
</dbReference>
<dbReference type="PANTHER" id="PTHR10015">
    <property type="entry name" value="HEAT SHOCK TRANSCRIPTION FACTOR"/>
    <property type="match status" value="1"/>
</dbReference>
<comment type="similarity">
    <text evidence="4">Belongs to the HSF family.</text>
</comment>
<protein>
    <recommendedName>
        <fullName evidence="5">HSF-type DNA-binding domain-containing protein</fullName>
    </recommendedName>
</protein>
<dbReference type="EMBL" id="CAKOGP040002036">
    <property type="protein sequence ID" value="CAJ1960004.1"/>
    <property type="molecule type" value="Genomic_DNA"/>
</dbReference>